<dbReference type="Gene3D" id="3.30.70.100">
    <property type="match status" value="1"/>
</dbReference>
<dbReference type="Proteomes" id="UP000549971">
    <property type="component" value="Unassembled WGS sequence"/>
</dbReference>
<evidence type="ECO:0000259" key="2">
    <source>
        <dbReference type="PROSITE" id="PS50846"/>
    </source>
</evidence>
<dbReference type="InterPro" id="IPR006121">
    <property type="entry name" value="HMA_dom"/>
</dbReference>
<reference evidence="3 4" key="1">
    <citation type="submission" date="2020-08" db="EMBL/GenBank/DDBJ databases">
        <title>Sequencing the genomes of 1000 actinobacteria strains.</title>
        <authorList>
            <person name="Klenk H.-P."/>
        </authorList>
    </citation>
    <scope>NUCLEOTIDE SEQUENCE [LARGE SCALE GENOMIC DNA]</scope>
    <source>
        <strain evidence="3 4">DSM 28967</strain>
    </source>
</reference>
<evidence type="ECO:0000256" key="1">
    <source>
        <dbReference type="ARBA" id="ARBA00022723"/>
    </source>
</evidence>
<gene>
    <name evidence="3" type="ORF">HDA39_007182</name>
</gene>
<evidence type="ECO:0000313" key="4">
    <source>
        <dbReference type="Proteomes" id="UP000549971"/>
    </source>
</evidence>
<dbReference type="AlphaFoldDB" id="A0A7W9JFA0"/>
<dbReference type="InterPro" id="IPR036163">
    <property type="entry name" value="HMA_dom_sf"/>
</dbReference>
<dbReference type="PROSITE" id="PS50846">
    <property type="entry name" value="HMA_2"/>
    <property type="match status" value="1"/>
</dbReference>
<dbReference type="RefSeq" id="WP_184802813.1">
    <property type="nucleotide sequence ID" value="NZ_JACHMY010000001.1"/>
</dbReference>
<dbReference type="CDD" id="cd00371">
    <property type="entry name" value="HMA"/>
    <property type="match status" value="1"/>
</dbReference>
<organism evidence="3 4">
    <name type="scientific">Kribbella italica</name>
    <dbReference type="NCBI Taxonomy" id="1540520"/>
    <lineage>
        <taxon>Bacteria</taxon>
        <taxon>Bacillati</taxon>
        <taxon>Actinomycetota</taxon>
        <taxon>Actinomycetes</taxon>
        <taxon>Propionibacteriales</taxon>
        <taxon>Kribbellaceae</taxon>
        <taxon>Kribbella</taxon>
    </lineage>
</organism>
<proteinExistence type="predicted"/>
<keyword evidence="1" id="KW-0479">Metal-binding</keyword>
<dbReference type="InterPro" id="IPR017969">
    <property type="entry name" value="Heavy-metal-associated_CS"/>
</dbReference>
<feature type="domain" description="HMA" evidence="2">
    <location>
        <begin position="2"/>
        <end position="70"/>
    </location>
</feature>
<sequence length="74" mass="7426">MTTTTYAVSGMTCGHCTSAVTEELSKLPGVQNVSIDLNAGGTSAVQVTSESALDEGAVREAVDEAGYELTGATA</sequence>
<dbReference type="Pfam" id="PF00403">
    <property type="entry name" value="HMA"/>
    <property type="match status" value="1"/>
</dbReference>
<dbReference type="PROSITE" id="PS01047">
    <property type="entry name" value="HMA_1"/>
    <property type="match status" value="1"/>
</dbReference>
<comment type="caution">
    <text evidence="3">The sequence shown here is derived from an EMBL/GenBank/DDBJ whole genome shotgun (WGS) entry which is preliminary data.</text>
</comment>
<dbReference type="EMBL" id="JACHMY010000001">
    <property type="protein sequence ID" value="MBB5840448.1"/>
    <property type="molecule type" value="Genomic_DNA"/>
</dbReference>
<keyword evidence="4" id="KW-1185">Reference proteome</keyword>
<protein>
    <submittedName>
        <fullName evidence="3">Copper chaperone CopZ</fullName>
    </submittedName>
</protein>
<dbReference type="SUPFAM" id="SSF55008">
    <property type="entry name" value="HMA, heavy metal-associated domain"/>
    <property type="match status" value="1"/>
</dbReference>
<name>A0A7W9JFA0_9ACTN</name>
<dbReference type="GO" id="GO:0046872">
    <property type="term" value="F:metal ion binding"/>
    <property type="evidence" value="ECO:0007669"/>
    <property type="project" value="UniProtKB-KW"/>
</dbReference>
<accession>A0A7W9JFA0</accession>
<evidence type="ECO:0000313" key="3">
    <source>
        <dbReference type="EMBL" id="MBB5840448.1"/>
    </source>
</evidence>